<comment type="caution">
    <text evidence="1">The sequence shown here is derived from an EMBL/GenBank/DDBJ whole genome shotgun (WGS) entry which is preliminary data.</text>
</comment>
<reference evidence="1 2" key="1">
    <citation type="journal article" date="2003" name="Int. J. Syst. Evol. Microbiol.">
        <title>Kocuria polaris sp. nov., an orange-pigmented psychrophilic bacterium isolated from an Antarctic cyanobacterial mat sample.</title>
        <authorList>
            <person name="Reddy G.S."/>
            <person name="Prakash J.S."/>
            <person name="Prabahar V."/>
            <person name="Matsumoto G.I."/>
            <person name="Stackebrandt E."/>
            <person name="Shivaji S."/>
        </authorList>
    </citation>
    <scope>NUCLEOTIDE SEQUENCE [LARGE SCALE GENOMIC DNA]</scope>
    <source>
        <strain evidence="1 2">CMS 76or</strain>
    </source>
</reference>
<sequence>MAQGFRSTRRGITARFEEPEKELLQKLFADVAQALAPEQPASEDSLERMLGVSGDATVPDDSALRRLLPDGSLDPERAAEFRRYTERGLRETKRGVLQQAALALEAQPVRLDPAQAQAFGQALNDVRLVLADRLGIRSEADAERVGRYDDWSAIEDVETYMSLLYNFVSWLQETLMEALLHDLPRD</sequence>
<dbReference type="OrthoDB" id="3268479at2"/>
<name>A0A0A6VPZ4_KOCRO</name>
<dbReference type="EMBL" id="JSUH01000013">
    <property type="protein sequence ID" value="KHD96706.1"/>
    <property type="molecule type" value="Genomic_DNA"/>
</dbReference>
<dbReference type="Pfam" id="PF09438">
    <property type="entry name" value="DUF2017"/>
    <property type="match status" value="1"/>
</dbReference>
<evidence type="ECO:0000313" key="1">
    <source>
        <dbReference type="EMBL" id="KHD96706.1"/>
    </source>
</evidence>
<dbReference type="AlphaFoldDB" id="A0A0A6VPZ4"/>
<dbReference type="GeneID" id="64348329"/>
<evidence type="ECO:0000313" key="2">
    <source>
        <dbReference type="Proteomes" id="UP000030466"/>
    </source>
</evidence>
<gene>
    <name evidence="1" type="ORF">GY22_13825</name>
</gene>
<protein>
    <submittedName>
        <fullName evidence="1">Uncharacterized protein</fullName>
    </submittedName>
</protein>
<organism evidence="1 2">
    <name type="scientific">Kocuria rosea subsp. polaris</name>
    <dbReference type="NCBI Taxonomy" id="136273"/>
    <lineage>
        <taxon>Bacteria</taxon>
        <taxon>Bacillati</taxon>
        <taxon>Actinomycetota</taxon>
        <taxon>Actinomycetes</taxon>
        <taxon>Micrococcales</taxon>
        <taxon>Micrococcaceae</taxon>
        <taxon>Kocuria</taxon>
    </lineage>
</organism>
<dbReference type="InterPro" id="IPR018561">
    <property type="entry name" value="AosR"/>
</dbReference>
<keyword evidence="2" id="KW-1185">Reference proteome</keyword>
<accession>A0A0A6VPZ4</accession>
<proteinExistence type="predicted"/>
<dbReference type="Proteomes" id="UP000030466">
    <property type="component" value="Unassembled WGS sequence"/>
</dbReference>
<dbReference type="RefSeq" id="WP_017833242.1">
    <property type="nucleotide sequence ID" value="NZ_JSUH01000013.1"/>
</dbReference>